<name>A0A2K9HFU0_9BACT</name>
<keyword evidence="2" id="KW-1185">Reference proteome</keyword>
<accession>A0A2K9HFU0</accession>
<evidence type="ECO:0000313" key="1">
    <source>
        <dbReference type="EMBL" id="SNR79622.1"/>
    </source>
</evidence>
<evidence type="ECO:0000313" key="2">
    <source>
        <dbReference type="Proteomes" id="UP000198427"/>
    </source>
</evidence>
<dbReference type="KEGG" id="pje:CRM71_03735"/>
<dbReference type="RefSeq" id="WP_089366007.1">
    <property type="nucleotide sequence ID" value="NZ_CP023863.1"/>
</dbReference>
<dbReference type="Proteomes" id="UP000198427">
    <property type="component" value="Unassembled WGS sequence"/>
</dbReference>
<dbReference type="AlphaFoldDB" id="A0A2K9HFU0"/>
<gene>
    <name evidence="1" type="ORF">SAMN06265364_11136</name>
</gene>
<organism evidence="1 2">
    <name type="scientific">Prevotella jejuni</name>
    <dbReference type="NCBI Taxonomy" id="1177574"/>
    <lineage>
        <taxon>Bacteria</taxon>
        <taxon>Pseudomonadati</taxon>
        <taxon>Bacteroidota</taxon>
        <taxon>Bacteroidia</taxon>
        <taxon>Bacteroidales</taxon>
        <taxon>Prevotellaceae</taxon>
        <taxon>Prevotella</taxon>
    </lineage>
</organism>
<proteinExistence type="predicted"/>
<reference evidence="1 2" key="1">
    <citation type="submission" date="2017-06" db="EMBL/GenBank/DDBJ databases">
        <authorList>
            <person name="Varghese N."/>
            <person name="Submissions S."/>
        </authorList>
    </citation>
    <scope>NUCLEOTIDE SEQUENCE [LARGE SCALE GENOMIC DNA]</scope>
    <source>
        <strain evidence="1 2">DSM 26989</strain>
    </source>
</reference>
<dbReference type="GeneID" id="94028541"/>
<protein>
    <submittedName>
        <fullName evidence="1">Uncharacterized protein</fullName>
    </submittedName>
</protein>
<dbReference type="EMBL" id="FZNZ01000011">
    <property type="protein sequence ID" value="SNR79622.1"/>
    <property type="molecule type" value="Genomic_DNA"/>
</dbReference>
<comment type="caution">
    <text evidence="1">The sequence shown here is derived from an EMBL/GenBank/DDBJ whole genome shotgun (WGS) entry which is preliminary data.</text>
</comment>
<dbReference type="OrthoDB" id="1077699at2"/>
<sequence length="173" mass="20117">MMNLKKILKEEATWYFLALAGLWILLYMGANVIIDTYFYMISLNILIFLFSYIILRIKKKMHYYSYVVGCAFFAVWLIFYSICDLRSRSLKGYLTKQLPVLYYIPTGTAGRGTSSGFRIECKGSKQKISTTQESDSLYQIYGDSIINHVVVRFLLKEPFPDVYYVDSVGITYK</sequence>